<keyword evidence="10" id="KW-1185">Reference proteome</keyword>
<dbReference type="GO" id="GO:0005886">
    <property type="term" value="C:plasma membrane"/>
    <property type="evidence" value="ECO:0007669"/>
    <property type="project" value="UniProtKB-SubCell"/>
</dbReference>
<dbReference type="EMBL" id="WITJ01000010">
    <property type="protein sequence ID" value="MQW39842.1"/>
    <property type="molecule type" value="Genomic_DNA"/>
</dbReference>
<dbReference type="InterPro" id="IPR011606">
    <property type="entry name" value="Brnchd-chn_aa_trnsp_permease"/>
</dbReference>
<feature type="transmembrane region" description="Helical" evidence="8">
    <location>
        <begin position="137"/>
        <end position="156"/>
    </location>
</feature>
<feature type="transmembrane region" description="Helical" evidence="8">
    <location>
        <begin position="191"/>
        <end position="208"/>
    </location>
</feature>
<feature type="transmembrane region" description="Helical" evidence="8">
    <location>
        <begin position="162"/>
        <end position="179"/>
    </location>
</feature>
<dbReference type="RefSeq" id="WP_153496509.1">
    <property type="nucleotide sequence ID" value="NZ_CAXYUY010000011.1"/>
</dbReference>
<feature type="transmembrane region" description="Helical" evidence="8">
    <location>
        <begin position="214"/>
        <end position="230"/>
    </location>
</feature>
<evidence type="ECO:0000256" key="5">
    <source>
        <dbReference type="ARBA" id="ARBA00022692"/>
    </source>
</evidence>
<keyword evidence="4" id="KW-1003">Cell membrane</keyword>
<comment type="subcellular location">
    <subcellularLocation>
        <location evidence="1">Cell membrane</location>
        <topology evidence="1">Multi-pass membrane protein</topology>
    </subcellularLocation>
</comment>
<dbReference type="GO" id="GO:1903785">
    <property type="term" value="P:L-valine transmembrane transport"/>
    <property type="evidence" value="ECO:0007669"/>
    <property type="project" value="TreeGrafter"/>
</dbReference>
<dbReference type="PANTHER" id="PTHR34979">
    <property type="entry name" value="INNER MEMBRANE PROTEIN YGAZ"/>
    <property type="match status" value="1"/>
</dbReference>
<evidence type="ECO:0000256" key="6">
    <source>
        <dbReference type="ARBA" id="ARBA00022989"/>
    </source>
</evidence>
<feature type="transmembrane region" description="Helical" evidence="8">
    <location>
        <begin position="39"/>
        <end position="62"/>
    </location>
</feature>
<evidence type="ECO:0000256" key="1">
    <source>
        <dbReference type="ARBA" id="ARBA00004651"/>
    </source>
</evidence>
<accession>A0A7X1ZAT4</accession>
<comment type="similarity">
    <text evidence="2">Belongs to the AzlC family.</text>
</comment>
<evidence type="ECO:0000256" key="4">
    <source>
        <dbReference type="ARBA" id="ARBA00022475"/>
    </source>
</evidence>
<protein>
    <submittedName>
        <fullName evidence="9">Branched-chain amino acid ABC transporter permease</fullName>
    </submittedName>
</protein>
<comment type="caution">
    <text evidence="9">The sequence shown here is derived from an EMBL/GenBank/DDBJ whole genome shotgun (WGS) entry which is preliminary data.</text>
</comment>
<reference evidence="9 10" key="1">
    <citation type="submission" date="2019-10" db="EMBL/GenBank/DDBJ databases">
        <authorList>
            <person name="Dong K."/>
        </authorList>
    </citation>
    <scope>NUCLEOTIDE SEQUENCE [LARGE SCALE GENOMIC DNA]</scope>
    <source>
        <strain evidence="9 10">DSM 28960</strain>
    </source>
</reference>
<name>A0A7X1ZAT4_9LACT</name>
<dbReference type="AlphaFoldDB" id="A0A7X1ZAT4"/>
<evidence type="ECO:0000313" key="9">
    <source>
        <dbReference type="EMBL" id="MQW39842.1"/>
    </source>
</evidence>
<feature type="transmembrane region" description="Helical" evidence="8">
    <location>
        <begin position="68"/>
        <end position="93"/>
    </location>
</feature>
<dbReference type="OrthoDB" id="3177005at2"/>
<evidence type="ECO:0000313" key="10">
    <source>
        <dbReference type="Proteomes" id="UP000439550"/>
    </source>
</evidence>
<sequence>MTDELTARTGIAETLPTVFGYIGIGLAFGMIARSNHLSVGLVFLLSAVVYAGSAQFIMVTLIALKSPILSIVLSVFLVNSRMILLSSAVAPYLKKESLFRNIIIGSFLTDESFALSMNKLNATDGALNFDWLNAVNMVAYCTWVISSVCGAVLGHYIVNPMAFGLGFAVVAMFIGLLYLQVISDTILGIRLQLLMIGVTLLLFFVGIIFIPSNILVLFVTLVSCGLGVWIKHEFF</sequence>
<keyword evidence="6 8" id="KW-1133">Transmembrane helix</keyword>
<dbReference type="Proteomes" id="UP000439550">
    <property type="component" value="Unassembled WGS sequence"/>
</dbReference>
<dbReference type="Pfam" id="PF03591">
    <property type="entry name" value="AzlC"/>
    <property type="match status" value="1"/>
</dbReference>
<proteinExistence type="inferred from homology"/>
<keyword evidence="3" id="KW-0813">Transport</keyword>
<evidence type="ECO:0000256" key="8">
    <source>
        <dbReference type="SAM" id="Phobius"/>
    </source>
</evidence>
<evidence type="ECO:0000256" key="7">
    <source>
        <dbReference type="ARBA" id="ARBA00023136"/>
    </source>
</evidence>
<feature type="transmembrane region" description="Helical" evidence="8">
    <location>
        <begin position="15"/>
        <end position="32"/>
    </location>
</feature>
<keyword evidence="5 8" id="KW-0812">Transmembrane</keyword>
<evidence type="ECO:0000256" key="3">
    <source>
        <dbReference type="ARBA" id="ARBA00022448"/>
    </source>
</evidence>
<gene>
    <name evidence="9" type="ORF">GHI93_07880</name>
</gene>
<organism evidence="9 10">
    <name type="scientific">Lactococcus hircilactis</name>
    <dbReference type="NCBI Taxonomy" id="1494462"/>
    <lineage>
        <taxon>Bacteria</taxon>
        <taxon>Bacillati</taxon>
        <taxon>Bacillota</taxon>
        <taxon>Bacilli</taxon>
        <taxon>Lactobacillales</taxon>
        <taxon>Streptococcaceae</taxon>
        <taxon>Lactococcus</taxon>
    </lineage>
</organism>
<keyword evidence="7 8" id="KW-0472">Membrane</keyword>
<evidence type="ECO:0000256" key="2">
    <source>
        <dbReference type="ARBA" id="ARBA00010735"/>
    </source>
</evidence>
<dbReference type="PANTHER" id="PTHR34979:SF1">
    <property type="entry name" value="INNER MEMBRANE PROTEIN YGAZ"/>
    <property type="match status" value="1"/>
</dbReference>